<comment type="subcellular location">
    <subcellularLocation>
        <location evidence="8">Cytoplasm</location>
    </subcellularLocation>
</comment>
<dbReference type="GO" id="GO:0005737">
    <property type="term" value="C:cytoplasm"/>
    <property type="evidence" value="ECO:0007669"/>
    <property type="project" value="UniProtKB-SubCell"/>
</dbReference>
<feature type="active site" description="Schiff-base intermediate with DXP" evidence="8">
    <location>
        <position position="110"/>
    </location>
</feature>
<feature type="domain" description="Thiazole synthase ThiG" evidence="9">
    <location>
        <begin position="11"/>
        <end position="262"/>
    </location>
</feature>
<feature type="binding site" evidence="8">
    <location>
        <position position="171"/>
    </location>
    <ligand>
        <name>1-deoxy-D-xylulose 5-phosphate</name>
        <dbReference type="ChEBI" id="CHEBI:57792"/>
    </ligand>
</feature>
<sequence>MEKLEKDVLNINNKTFPSRLMLGTGKYRTLKEAQNSINYSKASIVTVAIRRAQNSKVLGKSNLIDGLDWTKVWLLPNTAGCETCEDAIRVAFLGREMARRLGQLDNNFVKLEVIPDPKYLMPDPIGTLKAAEYLIKKKFTVLPYINSDPVLAKQLEEIGCATVMPLGSPIGSGQGLQNVSNLQIIIDNAKIPVIIDAGIGTASEANQAMEMGASAVLLNTAVAKALSPEYMAQAMRLGVMSGRMAYLSGRMERKLVAQSSSSSYGILT</sequence>
<comment type="pathway">
    <text evidence="2 8">Cofactor biosynthesis; thiamine diphosphate biosynthesis.</text>
</comment>
<keyword evidence="8" id="KW-0963">Cytoplasm</keyword>
<dbReference type="GO" id="GO:0009229">
    <property type="term" value="P:thiamine diphosphate biosynthetic process"/>
    <property type="evidence" value="ECO:0007669"/>
    <property type="project" value="UniProtKB-UniRule"/>
</dbReference>
<evidence type="ECO:0000256" key="3">
    <source>
        <dbReference type="ARBA" id="ARBA00011960"/>
    </source>
</evidence>
<evidence type="ECO:0000259" key="9">
    <source>
        <dbReference type="Pfam" id="PF05690"/>
    </source>
</evidence>
<gene>
    <name evidence="8 10" type="primary">thiG</name>
    <name evidence="10" type="ORF">Sebd_137</name>
</gene>
<dbReference type="EC" id="2.8.1.10" evidence="3 8"/>
<evidence type="ECO:0000256" key="1">
    <source>
        <dbReference type="ARBA" id="ARBA00002834"/>
    </source>
</evidence>
<comment type="similarity">
    <text evidence="8">Belongs to the ThiG family.</text>
</comment>
<protein>
    <recommendedName>
        <fullName evidence="3 8">Thiazole synthase</fullName>
        <ecNumber evidence="3 8">2.8.1.10</ecNumber>
    </recommendedName>
</protein>
<evidence type="ECO:0000256" key="8">
    <source>
        <dbReference type="HAMAP-Rule" id="MF_00443"/>
    </source>
</evidence>
<dbReference type="GO" id="GO:1990107">
    <property type="term" value="F:thiazole synthase activity"/>
    <property type="evidence" value="ECO:0007669"/>
    <property type="project" value="UniProtKB-EC"/>
</dbReference>
<dbReference type="GeneID" id="29072595"/>
<keyword evidence="6 8" id="KW-0704">Schiff base</keyword>
<dbReference type="CDD" id="cd04728">
    <property type="entry name" value="ThiG"/>
    <property type="match status" value="1"/>
</dbReference>
<dbReference type="RefSeq" id="YP_009296289.1">
    <property type="nucleotide sequence ID" value="NC_031170.1"/>
</dbReference>
<dbReference type="Gene3D" id="3.20.20.70">
    <property type="entry name" value="Aldolase class I"/>
    <property type="match status" value="1"/>
</dbReference>
<feature type="binding site" evidence="8">
    <location>
        <begin position="197"/>
        <end position="198"/>
    </location>
    <ligand>
        <name>1-deoxy-D-xylulose 5-phosphate</name>
        <dbReference type="ChEBI" id="CHEBI:57792"/>
    </ligand>
</feature>
<dbReference type="EMBL" id="KX284713">
    <property type="protein sequence ID" value="AOM65224.1"/>
    <property type="molecule type" value="Genomic_DNA"/>
</dbReference>
<name>A0A1C9CA21_9FLOR</name>
<evidence type="ECO:0000256" key="5">
    <source>
        <dbReference type="ARBA" id="ARBA00022977"/>
    </source>
</evidence>
<feature type="binding site" evidence="8">
    <location>
        <begin position="219"/>
        <end position="220"/>
    </location>
    <ligand>
        <name>1-deoxy-D-xylulose 5-phosphate</name>
        <dbReference type="ChEBI" id="CHEBI:57792"/>
    </ligand>
</feature>
<evidence type="ECO:0000256" key="4">
    <source>
        <dbReference type="ARBA" id="ARBA00022679"/>
    </source>
</evidence>
<evidence type="ECO:0000256" key="2">
    <source>
        <dbReference type="ARBA" id="ARBA00004948"/>
    </source>
</evidence>
<accession>A0A1C9CA21</accession>
<dbReference type="SUPFAM" id="SSF110399">
    <property type="entry name" value="ThiG-like"/>
    <property type="match status" value="1"/>
</dbReference>
<comment type="subunit">
    <text evidence="8">Homotetramer. Forms heterodimers with either ThiH or ThiS.</text>
</comment>
<organism evidence="10">
    <name type="scientific">Sebdenia flabellata</name>
    <dbReference type="NCBI Taxonomy" id="42024"/>
    <lineage>
        <taxon>Eukaryota</taxon>
        <taxon>Rhodophyta</taxon>
        <taxon>Florideophyceae</taxon>
        <taxon>Rhodymeniophycidae</taxon>
        <taxon>Sebdeniales</taxon>
        <taxon>Sebdeniaceae</taxon>
        <taxon>Sebdenia</taxon>
    </lineage>
</organism>
<keyword evidence="4 8" id="KW-0808">Transferase</keyword>
<dbReference type="Pfam" id="PF05690">
    <property type="entry name" value="ThiG"/>
    <property type="match status" value="1"/>
</dbReference>
<dbReference type="InterPro" id="IPR033983">
    <property type="entry name" value="Thiazole_synthase_ThiG"/>
</dbReference>
<reference evidence="10" key="1">
    <citation type="journal article" date="2016" name="BMC Biol.">
        <title>Parallel evolution of highly conserved plastid genome architecture in red seaweeds and seed plants.</title>
        <authorList>
            <person name="Lee J."/>
            <person name="Cho C.H."/>
            <person name="Park S.I."/>
            <person name="Choi J.W."/>
            <person name="Song H.S."/>
            <person name="West J.A."/>
            <person name="Bhattacharya D."/>
            <person name="Yoon H.S."/>
        </authorList>
    </citation>
    <scope>NUCLEOTIDE SEQUENCE</scope>
</reference>
<dbReference type="PANTHER" id="PTHR34266">
    <property type="entry name" value="THIAZOLE SYNTHASE"/>
    <property type="match status" value="1"/>
</dbReference>
<comment type="catalytic activity">
    <reaction evidence="7 8">
        <text>[ThiS sulfur-carrier protein]-C-terminal-Gly-aminoethanethioate + 2-iminoacetate + 1-deoxy-D-xylulose 5-phosphate = [ThiS sulfur-carrier protein]-C-terminal Gly-Gly + 2-[(2R,5Z)-2-carboxy-4-methylthiazol-5(2H)-ylidene]ethyl phosphate + 2 H2O + H(+)</text>
        <dbReference type="Rhea" id="RHEA:26297"/>
        <dbReference type="Rhea" id="RHEA-COMP:12909"/>
        <dbReference type="Rhea" id="RHEA-COMP:19908"/>
        <dbReference type="ChEBI" id="CHEBI:15377"/>
        <dbReference type="ChEBI" id="CHEBI:15378"/>
        <dbReference type="ChEBI" id="CHEBI:57792"/>
        <dbReference type="ChEBI" id="CHEBI:62899"/>
        <dbReference type="ChEBI" id="CHEBI:77846"/>
        <dbReference type="ChEBI" id="CHEBI:90778"/>
        <dbReference type="ChEBI" id="CHEBI:232372"/>
        <dbReference type="EC" id="2.8.1.10"/>
    </reaction>
</comment>
<comment type="function">
    <text evidence="1 8">Catalyzes the rearrangement of 1-deoxy-D-xylulose 5-phosphate (DXP) to produce the thiazole phosphate moiety of thiamine. Sulfur is provided by the thiocarboxylate moiety of the carrier protein ThiS. In vitro, sulfur can be provided by H(2)S.</text>
</comment>
<dbReference type="UniPathway" id="UPA00060"/>
<keyword evidence="10" id="KW-0934">Plastid</keyword>
<dbReference type="PANTHER" id="PTHR34266:SF2">
    <property type="entry name" value="THIAZOLE SYNTHASE"/>
    <property type="match status" value="1"/>
</dbReference>
<evidence type="ECO:0000256" key="7">
    <source>
        <dbReference type="ARBA" id="ARBA00049897"/>
    </source>
</evidence>
<keyword evidence="5 8" id="KW-0784">Thiamine biosynthesis</keyword>
<evidence type="ECO:0000313" key="10">
    <source>
        <dbReference type="EMBL" id="AOM65224.1"/>
    </source>
</evidence>
<dbReference type="InterPro" id="IPR013785">
    <property type="entry name" value="Aldolase_TIM"/>
</dbReference>
<dbReference type="AlphaFoldDB" id="A0A1C9CA21"/>
<evidence type="ECO:0000256" key="6">
    <source>
        <dbReference type="ARBA" id="ARBA00023270"/>
    </source>
</evidence>
<geneLocation type="plastid" evidence="10"/>
<dbReference type="HAMAP" id="MF_00443">
    <property type="entry name" value="ThiG"/>
    <property type="match status" value="1"/>
</dbReference>
<proteinExistence type="inferred from homology"/>
<dbReference type="InterPro" id="IPR008867">
    <property type="entry name" value="ThiG"/>
</dbReference>